<sequence length="272" mass="31806">MSEWLKPLIQRAFLEILDYDYQVRTEMNQRNRELPCCVMSYLKKGEALLRVDGAEYYCTAGDAIFVPPHVVHDHIKTSRQEAEFLWWHFNFRTAYNMDVLNLLKLPYRVHMENYAEFEEKFFAYMKAIENEKTIADMIYKNAKALEVLACIFDSFLRCQKTQMATDIPAVFIDIFNDISEKPRADLTLGKLSEKYHMNPTYISNKFKECFGVSPIVLQKNMLLERAKDYLVSSGMSIGEIADELHFSDHAVFTRFFTEKAGISPKKYRNTSS</sequence>
<dbReference type="Pfam" id="PF12833">
    <property type="entry name" value="HTH_18"/>
    <property type="match status" value="1"/>
</dbReference>
<keyword evidence="2" id="KW-0238">DNA-binding</keyword>
<dbReference type="InterPro" id="IPR037923">
    <property type="entry name" value="HTH-like"/>
</dbReference>
<dbReference type="InterPro" id="IPR018060">
    <property type="entry name" value="HTH_AraC"/>
</dbReference>
<evidence type="ECO:0000259" key="4">
    <source>
        <dbReference type="PROSITE" id="PS01124"/>
    </source>
</evidence>
<reference evidence="5" key="1">
    <citation type="submission" date="2020-10" db="EMBL/GenBank/DDBJ databases">
        <authorList>
            <person name="Gilroy R."/>
        </authorList>
    </citation>
    <scope>NUCLEOTIDE SEQUENCE</scope>
    <source>
        <strain evidence="5">ChiBcec2-4451</strain>
    </source>
</reference>
<dbReference type="Pfam" id="PF07883">
    <property type="entry name" value="Cupin_2"/>
    <property type="match status" value="1"/>
</dbReference>
<dbReference type="InterPro" id="IPR009057">
    <property type="entry name" value="Homeodomain-like_sf"/>
</dbReference>
<proteinExistence type="predicted"/>
<gene>
    <name evidence="5" type="ORF">IAA63_02435</name>
</gene>
<keyword evidence="3" id="KW-0804">Transcription</keyword>
<keyword evidence="1" id="KW-0805">Transcription regulation</keyword>
<accession>A0A9D1T611</accession>
<comment type="caution">
    <text evidence="5">The sequence shown here is derived from an EMBL/GenBank/DDBJ whole genome shotgun (WGS) entry which is preliminary data.</text>
</comment>
<dbReference type="Gene3D" id="1.10.10.60">
    <property type="entry name" value="Homeodomain-like"/>
    <property type="match status" value="1"/>
</dbReference>
<dbReference type="Gene3D" id="2.60.120.10">
    <property type="entry name" value="Jelly Rolls"/>
    <property type="match status" value="1"/>
</dbReference>
<dbReference type="PANTHER" id="PTHR43280:SF2">
    <property type="entry name" value="HTH-TYPE TRANSCRIPTIONAL REGULATOR EXSA"/>
    <property type="match status" value="1"/>
</dbReference>
<dbReference type="InterPro" id="IPR014710">
    <property type="entry name" value="RmlC-like_jellyroll"/>
</dbReference>
<evidence type="ECO:0000256" key="3">
    <source>
        <dbReference type="ARBA" id="ARBA00023163"/>
    </source>
</evidence>
<feature type="domain" description="HTH araC/xylS-type" evidence="4">
    <location>
        <begin position="168"/>
        <end position="270"/>
    </location>
</feature>
<dbReference type="GO" id="GO:0003700">
    <property type="term" value="F:DNA-binding transcription factor activity"/>
    <property type="evidence" value="ECO:0007669"/>
    <property type="project" value="InterPro"/>
</dbReference>
<evidence type="ECO:0000313" key="5">
    <source>
        <dbReference type="EMBL" id="HIV11983.1"/>
    </source>
</evidence>
<dbReference type="Proteomes" id="UP000886723">
    <property type="component" value="Unassembled WGS sequence"/>
</dbReference>
<reference evidence="5" key="2">
    <citation type="journal article" date="2021" name="PeerJ">
        <title>Extensive microbial diversity within the chicken gut microbiome revealed by metagenomics and culture.</title>
        <authorList>
            <person name="Gilroy R."/>
            <person name="Ravi A."/>
            <person name="Getino M."/>
            <person name="Pursley I."/>
            <person name="Horton D.L."/>
            <person name="Alikhan N.F."/>
            <person name="Baker D."/>
            <person name="Gharbi K."/>
            <person name="Hall N."/>
            <person name="Watson M."/>
            <person name="Adriaenssens E.M."/>
            <person name="Foster-Nyarko E."/>
            <person name="Jarju S."/>
            <person name="Secka A."/>
            <person name="Antonio M."/>
            <person name="Oren A."/>
            <person name="Chaudhuri R.R."/>
            <person name="La Ragione R."/>
            <person name="Hildebrand F."/>
            <person name="Pallen M.J."/>
        </authorList>
    </citation>
    <scope>NUCLEOTIDE SEQUENCE</scope>
    <source>
        <strain evidence="5">ChiBcec2-4451</strain>
    </source>
</reference>
<evidence type="ECO:0000313" key="6">
    <source>
        <dbReference type="Proteomes" id="UP000886723"/>
    </source>
</evidence>
<protein>
    <submittedName>
        <fullName evidence="5">AraC family transcriptional regulator</fullName>
    </submittedName>
</protein>
<dbReference type="InterPro" id="IPR013096">
    <property type="entry name" value="Cupin_2"/>
</dbReference>
<evidence type="ECO:0000256" key="1">
    <source>
        <dbReference type="ARBA" id="ARBA00023015"/>
    </source>
</evidence>
<dbReference type="PANTHER" id="PTHR43280">
    <property type="entry name" value="ARAC-FAMILY TRANSCRIPTIONAL REGULATOR"/>
    <property type="match status" value="1"/>
</dbReference>
<dbReference type="GO" id="GO:0043565">
    <property type="term" value="F:sequence-specific DNA binding"/>
    <property type="evidence" value="ECO:0007669"/>
    <property type="project" value="InterPro"/>
</dbReference>
<dbReference type="EMBL" id="DVON01000043">
    <property type="protein sequence ID" value="HIV11983.1"/>
    <property type="molecule type" value="Genomic_DNA"/>
</dbReference>
<evidence type="ECO:0000256" key="2">
    <source>
        <dbReference type="ARBA" id="ARBA00023125"/>
    </source>
</evidence>
<dbReference type="PROSITE" id="PS01124">
    <property type="entry name" value="HTH_ARAC_FAMILY_2"/>
    <property type="match status" value="1"/>
</dbReference>
<dbReference type="SUPFAM" id="SSF46689">
    <property type="entry name" value="Homeodomain-like"/>
    <property type="match status" value="1"/>
</dbReference>
<organism evidence="5 6">
    <name type="scientific">Candidatus Pullilachnospira stercoravium</name>
    <dbReference type="NCBI Taxonomy" id="2840913"/>
    <lineage>
        <taxon>Bacteria</taxon>
        <taxon>Bacillati</taxon>
        <taxon>Bacillota</taxon>
        <taxon>Clostridia</taxon>
        <taxon>Lachnospirales</taxon>
        <taxon>Lachnospiraceae</taxon>
        <taxon>Lachnospiraceae incertae sedis</taxon>
        <taxon>Candidatus Pullilachnospira</taxon>
    </lineage>
</organism>
<name>A0A9D1T611_9FIRM</name>
<dbReference type="SUPFAM" id="SSF51215">
    <property type="entry name" value="Regulatory protein AraC"/>
    <property type="match status" value="1"/>
</dbReference>
<dbReference type="SMART" id="SM00342">
    <property type="entry name" value="HTH_ARAC"/>
    <property type="match status" value="1"/>
</dbReference>
<dbReference type="AlphaFoldDB" id="A0A9D1T611"/>